<evidence type="ECO:0000313" key="3">
    <source>
        <dbReference type="Proteomes" id="UP000008022"/>
    </source>
</evidence>
<dbReference type="HOGENOM" id="CLU_2041884_0_0_1"/>
<dbReference type="Gramene" id="ORUFI07G17390.1">
    <property type="protein sequence ID" value="ORUFI07G17390.1"/>
    <property type="gene ID" value="ORUFI07G17390"/>
</dbReference>
<evidence type="ECO:0000256" key="1">
    <source>
        <dbReference type="SAM" id="MobiDB-lite"/>
    </source>
</evidence>
<dbReference type="Proteomes" id="UP000008022">
    <property type="component" value="Unassembled WGS sequence"/>
</dbReference>
<feature type="region of interest" description="Disordered" evidence="1">
    <location>
        <begin position="51"/>
        <end position="75"/>
    </location>
</feature>
<dbReference type="AlphaFoldDB" id="A0A0E0Q974"/>
<name>A0A0E0Q974_ORYRU</name>
<accession>A0A0E0Q974</accession>
<proteinExistence type="predicted"/>
<keyword evidence="3" id="KW-1185">Reference proteome</keyword>
<reference evidence="2" key="2">
    <citation type="submission" date="2015-06" db="UniProtKB">
        <authorList>
            <consortium name="EnsemblPlants"/>
        </authorList>
    </citation>
    <scope>IDENTIFICATION</scope>
</reference>
<evidence type="ECO:0000313" key="2">
    <source>
        <dbReference type="EnsemblPlants" id="ORUFI07G17390.1"/>
    </source>
</evidence>
<sequence>MRAPQPASICLVAVRVAEVAPCKDEEKNNFASRVSEIKTYEVHKTWLQPRKKKEKKTWLQSAGPVDPSPPTVAGPRLWLGDCDGGGSGTIVKQEPEPRPLSYLRLDSHARAAAVRRMASAE</sequence>
<dbReference type="EnsemblPlants" id="ORUFI07G17390.1">
    <property type="protein sequence ID" value="ORUFI07G17390.1"/>
    <property type="gene ID" value="ORUFI07G17390"/>
</dbReference>
<protein>
    <submittedName>
        <fullName evidence="2">Uncharacterized protein</fullName>
    </submittedName>
</protein>
<reference evidence="3" key="1">
    <citation type="submission" date="2013-06" db="EMBL/GenBank/DDBJ databases">
        <authorList>
            <person name="Zhao Q."/>
        </authorList>
    </citation>
    <scope>NUCLEOTIDE SEQUENCE</scope>
    <source>
        <strain evidence="3">cv. W1943</strain>
    </source>
</reference>
<organism evidence="2 3">
    <name type="scientific">Oryza rufipogon</name>
    <name type="common">Brownbeard rice</name>
    <name type="synonym">Asian wild rice</name>
    <dbReference type="NCBI Taxonomy" id="4529"/>
    <lineage>
        <taxon>Eukaryota</taxon>
        <taxon>Viridiplantae</taxon>
        <taxon>Streptophyta</taxon>
        <taxon>Embryophyta</taxon>
        <taxon>Tracheophyta</taxon>
        <taxon>Spermatophyta</taxon>
        <taxon>Magnoliopsida</taxon>
        <taxon>Liliopsida</taxon>
        <taxon>Poales</taxon>
        <taxon>Poaceae</taxon>
        <taxon>BOP clade</taxon>
        <taxon>Oryzoideae</taxon>
        <taxon>Oryzeae</taxon>
        <taxon>Oryzinae</taxon>
        <taxon>Oryza</taxon>
    </lineage>
</organism>